<dbReference type="Proteomes" id="UP000654075">
    <property type="component" value="Unassembled WGS sequence"/>
</dbReference>
<protein>
    <submittedName>
        <fullName evidence="3">Uncharacterized protein</fullName>
    </submittedName>
</protein>
<dbReference type="OrthoDB" id="414133at2759"/>
<feature type="compositionally biased region" description="Acidic residues" evidence="1">
    <location>
        <begin position="45"/>
        <end position="59"/>
    </location>
</feature>
<evidence type="ECO:0000256" key="1">
    <source>
        <dbReference type="SAM" id="MobiDB-lite"/>
    </source>
</evidence>
<name>A0A813EFQ0_POLGL</name>
<feature type="compositionally biased region" description="Basic and acidic residues" evidence="1">
    <location>
        <begin position="34"/>
        <end position="44"/>
    </location>
</feature>
<sequence>LHSKWWCYPFPAVTKFVGHRPLAWEPEAAMSATRAKEAGDGVEEREGEVDEQEENEYGDGDQGCQDGYPGGADEWEEIFACPLSIRFTQDKIHPFFYRRGPIVNVVPKIRPVANAHDDDILDLVPPFSSIHCLRKGDDLWSLDNRRLYALQLAAMDQWPKRCRVRLLSRERLPRHKFKTQYRKFNTTCEGRSIEVSTRYQNFDTWSWHERAIELEWYTLSQRLGTMLACFEAAPVIGALLFRSGLTGFASRVPLFVGFALAFATDFTRQKVPIFERKLCEIQVNAIMDGEVMQINSWWKSGDQSSGTSAAQLATTMALGLILLLPYILGLAHAKIRSSLFSCWLGVGFMLAVQLTSVSWPTPRHVKTGHPLRKDSEAKTAYEDLDESERPAEDIKRSGWRMQRRLKYWRRRESGTEPD</sequence>
<accession>A0A813EFQ0</accession>
<gene>
    <name evidence="3" type="ORF">PGLA1383_LOCUS16155</name>
</gene>
<evidence type="ECO:0000313" key="4">
    <source>
        <dbReference type="Proteomes" id="UP000654075"/>
    </source>
</evidence>
<reference evidence="3" key="1">
    <citation type="submission" date="2021-02" db="EMBL/GenBank/DDBJ databases">
        <authorList>
            <person name="Dougan E. K."/>
            <person name="Rhodes N."/>
            <person name="Thang M."/>
            <person name="Chan C."/>
        </authorList>
    </citation>
    <scope>NUCLEOTIDE SEQUENCE</scope>
</reference>
<feature type="region of interest" description="Disordered" evidence="1">
    <location>
        <begin position="30"/>
        <end position="66"/>
    </location>
</feature>
<feature type="non-terminal residue" evidence="3">
    <location>
        <position position="1"/>
    </location>
</feature>
<keyword evidence="2" id="KW-1133">Transmembrane helix</keyword>
<feature type="region of interest" description="Disordered" evidence="1">
    <location>
        <begin position="363"/>
        <end position="395"/>
    </location>
</feature>
<comment type="caution">
    <text evidence="3">The sequence shown here is derived from an EMBL/GenBank/DDBJ whole genome shotgun (WGS) entry which is preliminary data.</text>
</comment>
<keyword evidence="2" id="KW-0812">Transmembrane</keyword>
<feature type="compositionally biased region" description="Basic and acidic residues" evidence="1">
    <location>
        <begin position="371"/>
        <end position="395"/>
    </location>
</feature>
<feature type="transmembrane region" description="Helical" evidence="2">
    <location>
        <begin position="309"/>
        <end position="328"/>
    </location>
</feature>
<evidence type="ECO:0000313" key="3">
    <source>
        <dbReference type="EMBL" id="CAE8597721.1"/>
    </source>
</evidence>
<organism evidence="3 4">
    <name type="scientific">Polarella glacialis</name>
    <name type="common">Dinoflagellate</name>
    <dbReference type="NCBI Taxonomy" id="89957"/>
    <lineage>
        <taxon>Eukaryota</taxon>
        <taxon>Sar</taxon>
        <taxon>Alveolata</taxon>
        <taxon>Dinophyceae</taxon>
        <taxon>Suessiales</taxon>
        <taxon>Suessiaceae</taxon>
        <taxon>Polarella</taxon>
    </lineage>
</organism>
<proteinExistence type="predicted"/>
<evidence type="ECO:0000256" key="2">
    <source>
        <dbReference type="SAM" id="Phobius"/>
    </source>
</evidence>
<dbReference type="AlphaFoldDB" id="A0A813EFQ0"/>
<dbReference type="EMBL" id="CAJNNV010009708">
    <property type="protein sequence ID" value="CAE8597721.1"/>
    <property type="molecule type" value="Genomic_DNA"/>
</dbReference>
<keyword evidence="4" id="KW-1185">Reference proteome</keyword>
<keyword evidence="2" id="KW-0472">Membrane</keyword>
<feature type="transmembrane region" description="Helical" evidence="2">
    <location>
        <begin position="340"/>
        <end position="359"/>
    </location>
</feature>